<dbReference type="InterPro" id="IPR036761">
    <property type="entry name" value="TTHA0802/YceI-like_sf"/>
</dbReference>
<dbReference type="SMART" id="SM00867">
    <property type="entry name" value="YceI"/>
    <property type="match status" value="1"/>
</dbReference>
<keyword evidence="3" id="KW-0808">Transferase</keyword>
<reference evidence="3 4" key="1">
    <citation type="submission" date="2019-02" db="EMBL/GenBank/DDBJ databases">
        <title>Deep-cultivation of Planctomycetes and their phenomic and genomic characterization uncovers novel biology.</title>
        <authorList>
            <person name="Wiegand S."/>
            <person name="Jogler M."/>
            <person name="Boedeker C."/>
            <person name="Pinto D."/>
            <person name="Vollmers J."/>
            <person name="Rivas-Marin E."/>
            <person name="Kohn T."/>
            <person name="Peeters S.H."/>
            <person name="Heuer A."/>
            <person name="Rast P."/>
            <person name="Oberbeckmann S."/>
            <person name="Bunk B."/>
            <person name="Jeske O."/>
            <person name="Meyerdierks A."/>
            <person name="Storesund J.E."/>
            <person name="Kallscheuer N."/>
            <person name="Luecker S."/>
            <person name="Lage O.M."/>
            <person name="Pohl T."/>
            <person name="Merkel B.J."/>
            <person name="Hornburger P."/>
            <person name="Mueller R.-W."/>
            <person name="Bruemmer F."/>
            <person name="Labrenz M."/>
            <person name="Spormann A.M."/>
            <person name="Op Den Camp H."/>
            <person name="Overmann J."/>
            <person name="Amann R."/>
            <person name="Jetten M.S.M."/>
            <person name="Mascher T."/>
            <person name="Medema M.H."/>
            <person name="Devos D.P."/>
            <person name="Kaster A.-K."/>
            <person name="Ovreas L."/>
            <person name="Rohde M."/>
            <person name="Galperin M.Y."/>
            <person name="Jogler C."/>
        </authorList>
    </citation>
    <scope>NUCLEOTIDE SEQUENCE [LARGE SCALE GENOMIC DNA]</scope>
    <source>
        <strain evidence="3 4">Pla144</strain>
    </source>
</reference>
<evidence type="ECO:0000313" key="3">
    <source>
        <dbReference type="EMBL" id="TWU21403.1"/>
    </source>
</evidence>
<comment type="caution">
    <text evidence="3">The sequence shown here is derived from an EMBL/GenBank/DDBJ whole genome shotgun (WGS) entry which is preliminary data.</text>
</comment>
<keyword evidence="4" id="KW-1185">Reference proteome</keyword>
<feature type="domain" description="Lipid/polyisoprenoid-binding YceI-like" evidence="2">
    <location>
        <begin position="56"/>
        <end position="235"/>
    </location>
</feature>
<evidence type="ECO:0000313" key="4">
    <source>
        <dbReference type="Proteomes" id="UP000318437"/>
    </source>
</evidence>
<sequence length="551" mass="60868">MKKALRYLLLLVVAGGLVYALIPSGEDVAQKLDRANLGQAKHVAAVDAPSESVAIALSAENTKIGFTCAKNLAGKTVTVMGGWNRALGGQLQGRMLVEPTAKKLLQLELQVDVGSLWSEHDLLTDALLTKGFFQVEEHPQATFVSTSITPGAPENSAQEDATHQIEGNFLLNGIERSISFPAKIEFTPSGLTLHSKFSLQRKDFNVLFVDSGGFGLLTDDNISELVALDGSINATFDRTPEKQEPPETEEKAQSEELFALIDKRFGLLEEKLLSIEKKVAALEEKSQLEPFDKSEVESPANESTDTSKLSSHYIETIPATQVPFELILVPGDQEGGIPPLYVGKSEVTWDEFMPWVDGRDLESPDPLGELRAMKLRPSPPYGAVDRGFGMDRRPALSMSRLSAELYCQWLSEQTGKTYRLPTEKEWEHIYQLGGGNLNTPPTAEEAERLAVYVDNSFDEDIDDWATKPTASGQPNNLGIYDLAGNVCEWVTETGEERVARGGHFDSDREELGVGRHVEHPDWNRDYPNNPKSIWWFVNAPWVGFRVVAEVQ</sequence>
<gene>
    <name evidence="3" type="primary">pkn1_4</name>
    <name evidence="3" type="ORF">Pla144_46240</name>
</gene>
<dbReference type="SUPFAM" id="SSF101874">
    <property type="entry name" value="YceI-like"/>
    <property type="match status" value="1"/>
</dbReference>
<evidence type="ECO:0000256" key="1">
    <source>
        <dbReference type="SAM" id="MobiDB-lite"/>
    </source>
</evidence>
<dbReference type="EC" id="2.7.11.1" evidence="3"/>
<dbReference type="PANTHER" id="PTHR34406:SF1">
    <property type="entry name" value="PROTEIN YCEI"/>
    <property type="match status" value="1"/>
</dbReference>
<dbReference type="Pfam" id="PF04264">
    <property type="entry name" value="YceI"/>
    <property type="match status" value="1"/>
</dbReference>
<dbReference type="Pfam" id="PF03781">
    <property type="entry name" value="FGE-sulfatase"/>
    <property type="match status" value="1"/>
</dbReference>
<name>A0A5C6C9K0_9BACT</name>
<evidence type="ECO:0000259" key="2">
    <source>
        <dbReference type="SMART" id="SM00867"/>
    </source>
</evidence>
<dbReference type="AlphaFoldDB" id="A0A5C6C9K0"/>
<feature type="region of interest" description="Disordered" evidence="1">
    <location>
        <begin position="288"/>
        <end position="309"/>
    </location>
</feature>
<dbReference type="InterPro" id="IPR042095">
    <property type="entry name" value="SUMF_sf"/>
</dbReference>
<dbReference type="SUPFAM" id="SSF56436">
    <property type="entry name" value="C-type lectin-like"/>
    <property type="match status" value="1"/>
</dbReference>
<dbReference type="EMBL" id="SJPS01000010">
    <property type="protein sequence ID" value="TWU21403.1"/>
    <property type="molecule type" value="Genomic_DNA"/>
</dbReference>
<organism evidence="3 4">
    <name type="scientific">Bythopirellula polymerisocia</name>
    <dbReference type="NCBI Taxonomy" id="2528003"/>
    <lineage>
        <taxon>Bacteria</taxon>
        <taxon>Pseudomonadati</taxon>
        <taxon>Planctomycetota</taxon>
        <taxon>Planctomycetia</taxon>
        <taxon>Pirellulales</taxon>
        <taxon>Lacipirellulaceae</taxon>
        <taxon>Bythopirellula</taxon>
    </lineage>
</organism>
<feature type="compositionally biased region" description="Polar residues" evidence="1">
    <location>
        <begin position="300"/>
        <end position="309"/>
    </location>
</feature>
<dbReference type="Proteomes" id="UP000318437">
    <property type="component" value="Unassembled WGS sequence"/>
</dbReference>
<dbReference type="PANTHER" id="PTHR34406">
    <property type="entry name" value="PROTEIN YCEI"/>
    <property type="match status" value="1"/>
</dbReference>
<dbReference type="InterPro" id="IPR007372">
    <property type="entry name" value="Lipid/polyisoprenoid-bd_YceI"/>
</dbReference>
<dbReference type="RefSeq" id="WP_146452860.1">
    <property type="nucleotide sequence ID" value="NZ_SJPS01000010.1"/>
</dbReference>
<dbReference type="Gene3D" id="3.90.1580.10">
    <property type="entry name" value="paralog of FGE (formylglycine-generating enzyme)"/>
    <property type="match status" value="1"/>
</dbReference>
<accession>A0A5C6C9K0</accession>
<dbReference type="OrthoDB" id="9812426at2"/>
<keyword evidence="3" id="KW-0418">Kinase</keyword>
<proteinExistence type="predicted"/>
<dbReference type="GO" id="GO:0004674">
    <property type="term" value="F:protein serine/threonine kinase activity"/>
    <property type="evidence" value="ECO:0007669"/>
    <property type="project" value="UniProtKB-EC"/>
</dbReference>
<protein>
    <submittedName>
        <fullName evidence="3">Serine/threonine-protein kinase pkn1</fullName>
        <ecNumber evidence="3">2.7.11.1</ecNumber>
    </submittedName>
</protein>
<dbReference type="Gene3D" id="2.40.128.110">
    <property type="entry name" value="Lipid/polyisoprenoid-binding, YceI-like"/>
    <property type="match status" value="1"/>
</dbReference>
<dbReference type="InterPro" id="IPR016187">
    <property type="entry name" value="CTDL_fold"/>
</dbReference>
<dbReference type="InterPro" id="IPR005532">
    <property type="entry name" value="SUMF_dom"/>
</dbReference>